<dbReference type="EMBL" id="UINC01000460">
    <property type="protein sequence ID" value="SUZ55778.1"/>
    <property type="molecule type" value="Genomic_DNA"/>
</dbReference>
<organism evidence="3">
    <name type="scientific">marine metagenome</name>
    <dbReference type="NCBI Taxonomy" id="408172"/>
    <lineage>
        <taxon>unclassified sequences</taxon>
        <taxon>metagenomes</taxon>
        <taxon>ecological metagenomes</taxon>
    </lineage>
</organism>
<evidence type="ECO:0000256" key="2">
    <source>
        <dbReference type="SAM" id="Phobius"/>
    </source>
</evidence>
<evidence type="ECO:0000313" key="3">
    <source>
        <dbReference type="EMBL" id="SUZ55778.1"/>
    </source>
</evidence>
<proteinExistence type="predicted"/>
<keyword evidence="2" id="KW-0472">Membrane</keyword>
<evidence type="ECO:0000256" key="1">
    <source>
        <dbReference type="SAM" id="Coils"/>
    </source>
</evidence>
<feature type="coiled-coil region" evidence="1">
    <location>
        <begin position="102"/>
        <end position="129"/>
    </location>
</feature>
<feature type="transmembrane region" description="Helical" evidence="2">
    <location>
        <begin position="6"/>
        <end position="23"/>
    </location>
</feature>
<dbReference type="AlphaFoldDB" id="A0A381NPK1"/>
<gene>
    <name evidence="3" type="ORF">METZ01_LOCUS8632</name>
</gene>
<reference evidence="3" key="1">
    <citation type="submission" date="2018-05" db="EMBL/GenBank/DDBJ databases">
        <authorList>
            <person name="Lanie J.A."/>
            <person name="Ng W.-L."/>
            <person name="Kazmierczak K.M."/>
            <person name="Andrzejewski T.M."/>
            <person name="Davidsen T.M."/>
            <person name="Wayne K.J."/>
            <person name="Tettelin H."/>
            <person name="Glass J.I."/>
            <person name="Rusch D."/>
            <person name="Podicherti R."/>
            <person name="Tsui H.-C.T."/>
            <person name="Winkler M.E."/>
        </authorList>
    </citation>
    <scope>NUCLEOTIDE SEQUENCE</scope>
</reference>
<keyword evidence="2" id="KW-0812">Transmembrane</keyword>
<keyword evidence="2" id="KW-1133">Transmembrane helix</keyword>
<accession>A0A381NPK1</accession>
<protein>
    <submittedName>
        <fullName evidence="3">Uncharacterized protein</fullName>
    </submittedName>
</protein>
<name>A0A381NPK1_9ZZZZ</name>
<sequence>MQRAIWIITFFIILAIGYYWMVVDDSRTQQMMQLADSDDELSGDVNSTVEIYDRLEKKWIGTSKHVQTLQKETHAHYAAYDAQMDSIDIVFEEIKFNIEQLEETLIRKIDRVKDDVRNLEDSFETFKRSTNRTVRDVKQTISTIQDDINTLNLTVFPPVEEEEEKKK</sequence>
<keyword evidence="1" id="KW-0175">Coiled coil</keyword>